<dbReference type="EMBL" id="JACKXD010000003">
    <property type="protein sequence ID" value="MBB6646900.1"/>
    <property type="molecule type" value="Genomic_DNA"/>
</dbReference>
<evidence type="ECO:0000313" key="2">
    <source>
        <dbReference type="Proteomes" id="UP000546257"/>
    </source>
</evidence>
<reference evidence="1 2" key="1">
    <citation type="submission" date="2020-08" db="EMBL/GenBank/DDBJ databases">
        <authorList>
            <person name="Seo M.-J."/>
        </authorList>
    </citation>
    <scope>NUCLEOTIDE SEQUENCE [LARGE SCALE GENOMIC DNA]</scope>
    <source>
        <strain evidence="1 2">MBLA0160</strain>
    </source>
</reference>
<organism evidence="1 2">
    <name type="scientific">Halobellus ruber</name>
    <dbReference type="NCBI Taxonomy" id="2761102"/>
    <lineage>
        <taxon>Archaea</taxon>
        <taxon>Methanobacteriati</taxon>
        <taxon>Methanobacteriota</taxon>
        <taxon>Stenosarchaea group</taxon>
        <taxon>Halobacteria</taxon>
        <taxon>Halobacteriales</taxon>
        <taxon>Haloferacaceae</taxon>
        <taxon>Halobellus</taxon>
    </lineage>
</organism>
<dbReference type="Proteomes" id="UP000546257">
    <property type="component" value="Unassembled WGS sequence"/>
</dbReference>
<name>A0A7J9SIW3_9EURY</name>
<dbReference type="AlphaFoldDB" id="A0A7J9SIW3"/>
<proteinExistence type="predicted"/>
<gene>
    <name evidence="1" type="ORF">H5V44_11495</name>
</gene>
<accession>A0A7J9SIW3</accession>
<sequence length="114" mass="12537">MNHVPDAVLAAIDGLGRAALADEPTTVEQRLRGDFRVRISCDRTALDAGTVPVAFRLEHGTTAPTLRDHGSFVVTIVDGVDSRLRAWGIDPPDAYTHRRTDDEWQVYAGRATLR</sequence>
<evidence type="ECO:0000313" key="1">
    <source>
        <dbReference type="EMBL" id="MBB6646900.1"/>
    </source>
</evidence>
<comment type="caution">
    <text evidence="1">The sequence shown here is derived from an EMBL/GenBank/DDBJ whole genome shotgun (WGS) entry which is preliminary data.</text>
</comment>
<protein>
    <submittedName>
        <fullName evidence="1">Uncharacterized protein</fullName>
    </submittedName>
</protein>
<keyword evidence="2" id="KW-1185">Reference proteome</keyword>